<dbReference type="OrthoDB" id="9812787at2"/>
<dbReference type="SMART" id="SM00363">
    <property type="entry name" value="S4"/>
    <property type="match status" value="1"/>
</dbReference>
<dbReference type="Gene3D" id="3.30.1370.160">
    <property type="match status" value="1"/>
</dbReference>
<dbReference type="PROSITE" id="PS50889">
    <property type="entry name" value="S4"/>
    <property type="match status" value="1"/>
</dbReference>
<dbReference type="Proteomes" id="UP000005990">
    <property type="component" value="Unassembled WGS sequence"/>
</dbReference>
<evidence type="ECO:0000256" key="1">
    <source>
        <dbReference type="PROSITE-ProRule" id="PRU00182"/>
    </source>
</evidence>
<dbReference type="Gene3D" id="3.30.70.330">
    <property type="match status" value="1"/>
</dbReference>
<dbReference type="AlphaFoldDB" id="E4KP59"/>
<sequence>MANYIDIYQHYRPEEEGFIDTVLGWLQWVENRFLAYLSPFLTPRQAMIVSQLVGTNEDVKVAFWGGCEGAERKRALIYPQYYEVNEASFEIQAFNINFPLKFGQLTHGRILGTFTSTGVDRDRTGDIITDGTSWHVIVDASMTEFYMSNITKIANVGVHLEPIASDEILQSDESWESVFLVASSLRLDTLLSKVYNFSRQRAKDAIAGGQVKVNFIEMTRPDVVIGVEDIVSLRHYGRFWIKQVQGMTKKDNYKLQVNVLEH</sequence>
<gene>
    <name evidence="3" type="ORF">HMPREF9257_1346</name>
</gene>
<protein>
    <submittedName>
        <fullName evidence="3">S4 domain protein</fullName>
    </submittedName>
</protein>
<dbReference type="Pfam" id="PF01479">
    <property type="entry name" value="S4"/>
    <property type="match status" value="1"/>
</dbReference>
<feature type="domain" description="RNA-binding S4" evidence="2">
    <location>
        <begin position="185"/>
        <end position="245"/>
    </location>
</feature>
<comment type="caution">
    <text evidence="3">The sequence shown here is derived from an EMBL/GenBank/DDBJ whole genome shotgun (WGS) entry which is preliminary data.</text>
</comment>
<dbReference type="eggNOG" id="COG2302">
    <property type="taxonomic scope" value="Bacteria"/>
</dbReference>
<organism evidence="3 4">
    <name type="scientific">Eremococcus coleocola ACS-139-V-Col8</name>
    <dbReference type="NCBI Taxonomy" id="908337"/>
    <lineage>
        <taxon>Bacteria</taxon>
        <taxon>Bacillati</taxon>
        <taxon>Bacillota</taxon>
        <taxon>Bacilli</taxon>
        <taxon>Lactobacillales</taxon>
        <taxon>Aerococcaceae</taxon>
        <taxon>Eremococcus</taxon>
    </lineage>
</organism>
<dbReference type="EMBL" id="AENN01000015">
    <property type="protein sequence ID" value="EFR30948.1"/>
    <property type="molecule type" value="Genomic_DNA"/>
</dbReference>
<proteinExistence type="predicted"/>
<evidence type="ECO:0000313" key="4">
    <source>
        <dbReference type="Proteomes" id="UP000005990"/>
    </source>
</evidence>
<dbReference type="InterPro" id="IPR002942">
    <property type="entry name" value="S4_RNA-bd"/>
</dbReference>
<keyword evidence="1" id="KW-0694">RNA-binding</keyword>
<dbReference type="Pfam" id="PF17774">
    <property type="entry name" value="YlmH_RBD"/>
    <property type="match status" value="1"/>
</dbReference>
<dbReference type="GO" id="GO:0003723">
    <property type="term" value="F:RNA binding"/>
    <property type="evidence" value="ECO:0007669"/>
    <property type="project" value="UniProtKB-KW"/>
</dbReference>
<evidence type="ECO:0000259" key="2">
    <source>
        <dbReference type="SMART" id="SM00363"/>
    </source>
</evidence>
<dbReference type="InterPro" id="IPR036986">
    <property type="entry name" value="S4_RNA-bd_sf"/>
</dbReference>
<accession>E4KP59</accession>
<name>E4KP59_9LACT</name>
<dbReference type="RefSeq" id="WP_006418151.1">
    <property type="nucleotide sequence ID" value="NZ_AENN01000015.1"/>
</dbReference>
<dbReference type="InterPro" id="IPR012677">
    <property type="entry name" value="Nucleotide-bd_a/b_plait_sf"/>
</dbReference>
<evidence type="ECO:0000313" key="3">
    <source>
        <dbReference type="EMBL" id="EFR30948.1"/>
    </source>
</evidence>
<keyword evidence="4" id="KW-1185">Reference proteome</keyword>
<dbReference type="CDD" id="cd00165">
    <property type="entry name" value="S4"/>
    <property type="match status" value="1"/>
</dbReference>
<reference evidence="3 4" key="1">
    <citation type="submission" date="2010-10" db="EMBL/GenBank/DDBJ databases">
        <authorList>
            <person name="Durkin A.S."/>
            <person name="Madupu R."/>
            <person name="Torralba M."/>
            <person name="Gillis M."/>
            <person name="Methe B."/>
            <person name="Sutton G."/>
            <person name="Nelson K.E."/>
        </authorList>
    </citation>
    <scope>NUCLEOTIDE SEQUENCE [LARGE SCALE GENOMIC DNA]</scope>
    <source>
        <strain evidence="3 4">ACS-139-V-Col8</strain>
    </source>
</reference>
<dbReference type="SUPFAM" id="SSF55174">
    <property type="entry name" value="Alpha-L RNA-binding motif"/>
    <property type="match status" value="1"/>
</dbReference>
<dbReference type="STRING" id="908337.HMPREF9257_1346"/>
<dbReference type="Gene3D" id="3.10.290.10">
    <property type="entry name" value="RNA-binding S4 domain"/>
    <property type="match status" value="1"/>
</dbReference>
<dbReference type="InterPro" id="IPR040591">
    <property type="entry name" value="RqcP2_RBD"/>
</dbReference>